<reference evidence="10 11" key="1">
    <citation type="submission" date="2023-02" db="EMBL/GenBank/DDBJ databases">
        <title>The predominant lactic acid bacteria and yeasts involved in the spontaneous fermentation of millet during the production of the traditional porridge Hausa koko in Ghana.</title>
        <authorList>
            <person name="Atter A."/>
            <person name="Diaz M."/>
        </authorList>
    </citation>
    <scope>NUCLEOTIDE SEQUENCE [LARGE SCALE GENOMIC DNA]</scope>
    <source>
        <strain evidence="10 11">FI11552</strain>
    </source>
</reference>
<keyword evidence="11" id="KW-1185">Reference proteome</keyword>
<accession>A0ABU7SQ88</accession>
<comment type="function">
    <text evidence="9">Transaldolase is important for the balance of metabolites in the pentose-phosphate pathway.</text>
</comment>
<organism evidence="10 11">
    <name type="scientific">Limosilactobacillus pontis</name>
    <dbReference type="NCBI Taxonomy" id="35787"/>
    <lineage>
        <taxon>Bacteria</taxon>
        <taxon>Bacillati</taxon>
        <taxon>Bacillota</taxon>
        <taxon>Bacilli</taxon>
        <taxon>Lactobacillales</taxon>
        <taxon>Lactobacillaceae</taxon>
        <taxon>Limosilactobacillus</taxon>
    </lineage>
</organism>
<dbReference type="PANTHER" id="PTHR10683">
    <property type="entry name" value="TRANSALDOLASE"/>
    <property type="match status" value="1"/>
</dbReference>
<dbReference type="PROSITE" id="PS00958">
    <property type="entry name" value="TRANSALDOLASE_2"/>
    <property type="match status" value="1"/>
</dbReference>
<keyword evidence="6 9" id="KW-0570">Pentose shunt</keyword>
<evidence type="ECO:0000256" key="7">
    <source>
        <dbReference type="ARBA" id="ARBA00023270"/>
    </source>
</evidence>
<dbReference type="PROSITE" id="PS01054">
    <property type="entry name" value="TRANSALDOLASE_1"/>
    <property type="match status" value="1"/>
</dbReference>
<keyword evidence="4 9" id="KW-0963">Cytoplasm</keyword>
<gene>
    <name evidence="10" type="primary">fsa</name>
    <name evidence="9" type="synonym">tal</name>
    <name evidence="10" type="ORF">PS396_00145</name>
</gene>
<protein>
    <recommendedName>
        <fullName evidence="9">Probable transaldolase</fullName>
        <ecNumber evidence="9">2.2.1.2</ecNumber>
    </recommendedName>
</protein>
<dbReference type="CDD" id="cd00956">
    <property type="entry name" value="Transaldolase_FSA"/>
    <property type="match status" value="1"/>
</dbReference>
<dbReference type="InterPro" id="IPR004731">
    <property type="entry name" value="Transaldolase_3B/F6P_aldolase"/>
</dbReference>
<dbReference type="EMBL" id="JAQSFA010000001">
    <property type="protein sequence ID" value="MEE6700240.1"/>
    <property type="molecule type" value="Genomic_DNA"/>
</dbReference>
<evidence type="ECO:0000256" key="3">
    <source>
        <dbReference type="ARBA" id="ARBA00005740"/>
    </source>
</evidence>
<evidence type="ECO:0000256" key="1">
    <source>
        <dbReference type="ARBA" id="ARBA00004496"/>
    </source>
</evidence>
<comment type="caution">
    <text evidence="10">The sequence shown here is derived from an EMBL/GenBank/DDBJ whole genome shotgun (WGS) entry which is preliminary data.</text>
</comment>
<keyword evidence="5 9" id="KW-0808">Transferase</keyword>
<dbReference type="InterPro" id="IPR001585">
    <property type="entry name" value="TAL/FSA"/>
</dbReference>
<evidence type="ECO:0000313" key="10">
    <source>
        <dbReference type="EMBL" id="MEE6700240.1"/>
    </source>
</evidence>
<dbReference type="InterPro" id="IPR013785">
    <property type="entry name" value="Aldolase_TIM"/>
</dbReference>
<sequence length="217" mass="23777">MKIFADTANVEDIKKVNELGIIDGVTTNPTLVAREGKDWESVEKQICAIVDGPVSAEVTADRAPEMFNQARALSKWADNIVVKIPMTAEGLKAVKVLSKEGIKTNVTLVFSAMQGMLAAKAGATYVSPFLGRLDDIGASGIELVEKLRQIFDNYGYQTEIIAASIRNYQHVEQVALAGCDIATVPAKILVKLWEHPLTDKGLAAFERDWAEFERLQK</sequence>
<keyword evidence="7 9" id="KW-0704">Schiff base</keyword>
<evidence type="ECO:0000256" key="4">
    <source>
        <dbReference type="ARBA" id="ARBA00022490"/>
    </source>
</evidence>
<evidence type="ECO:0000256" key="8">
    <source>
        <dbReference type="ARBA" id="ARBA00048810"/>
    </source>
</evidence>
<proteinExistence type="inferred from homology"/>
<dbReference type="EC" id="2.2.1.2" evidence="9"/>
<evidence type="ECO:0000256" key="2">
    <source>
        <dbReference type="ARBA" id="ARBA00004857"/>
    </source>
</evidence>
<comment type="catalytic activity">
    <reaction evidence="8 9">
        <text>D-sedoheptulose 7-phosphate + D-glyceraldehyde 3-phosphate = D-erythrose 4-phosphate + beta-D-fructose 6-phosphate</text>
        <dbReference type="Rhea" id="RHEA:17053"/>
        <dbReference type="ChEBI" id="CHEBI:16897"/>
        <dbReference type="ChEBI" id="CHEBI:57483"/>
        <dbReference type="ChEBI" id="CHEBI:57634"/>
        <dbReference type="ChEBI" id="CHEBI:59776"/>
        <dbReference type="EC" id="2.2.1.2"/>
    </reaction>
</comment>
<dbReference type="InterPro" id="IPR033919">
    <property type="entry name" value="TSA/FSA_arc/bac"/>
</dbReference>
<evidence type="ECO:0000256" key="5">
    <source>
        <dbReference type="ARBA" id="ARBA00022679"/>
    </source>
</evidence>
<dbReference type="InterPro" id="IPR022999">
    <property type="entry name" value="Transaldolase_3B"/>
</dbReference>
<dbReference type="PANTHER" id="PTHR10683:SF36">
    <property type="entry name" value="TRANSALDOLASE"/>
    <property type="match status" value="1"/>
</dbReference>
<comment type="pathway">
    <text evidence="2 9">Carbohydrate degradation; pentose phosphate pathway; D-glyceraldehyde 3-phosphate and beta-D-fructose 6-phosphate from D-ribose 5-phosphate and D-xylulose 5-phosphate (non-oxidative stage): step 2/3.</text>
</comment>
<evidence type="ECO:0000256" key="6">
    <source>
        <dbReference type="ARBA" id="ARBA00023126"/>
    </source>
</evidence>
<dbReference type="InterPro" id="IPR018225">
    <property type="entry name" value="Transaldolase_AS"/>
</dbReference>
<feature type="active site" description="Schiff-base intermediate with substrate" evidence="9">
    <location>
        <position position="83"/>
    </location>
</feature>
<dbReference type="SUPFAM" id="SSF51569">
    <property type="entry name" value="Aldolase"/>
    <property type="match status" value="1"/>
</dbReference>
<dbReference type="NCBIfam" id="TIGR00875">
    <property type="entry name" value="fsa_talC_mipB"/>
    <property type="match status" value="1"/>
</dbReference>
<dbReference type="HAMAP" id="MF_00494">
    <property type="entry name" value="Transaldolase_3b"/>
    <property type="match status" value="1"/>
</dbReference>
<dbReference type="Pfam" id="PF00923">
    <property type="entry name" value="TAL_FSA"/>
    <property type="match status" value="1"/>
</dbReference>
<dbReference type="RefSeq" id="WP_331191442.1">
    <property type="nucleotide sequence ID" value="NZ_JAQSEN010000001.1"/>
</dbReference>
<name>A0ABU7SQ88_9LACO</name>
<comment type="subcellular location">
    <subcellularLocation>
        <location evidence="1 9">Cytoplasm</location>
    </subcellularLocation>
</comment>
<comment type="similarity">
    <text evidence="3 9">Belongs to the transaldolase family. Type 3B subfamily.</text>
</comment>
<dbReference type="Gene3D" id="3.20.20.70">
    <property type="entry name" value="Aldolase class I"/>
    <property type="match status" value="1"/>
</dbReference>
<evidence type="ECO:0000313" key="11">
    <source>
        <dbReference type="Proteomes" id="UP001335665"/>
    </source>
</evidence>
<evidence type="ECO:0000256" key="9">
    <source>
        <dbReference type="HAMAP-Rule" id="MF_00494"/>
    </source>
</evidence>
<dbReference type="Proteomes" id="UP001335665">
    <property type="component" value="Unassembled WGS sequence"/>
</dbReference>